<organism evidence="1 2">
    <name type="scientific">Thermococcus camini</name>
    <dbReference type="NCBI Taxonomy" id="2016373"/>
    <lineage>
        <taxon>Archaea</taxon>
        <taxon>Methanobacteriati</taxon>
        <taxon>Methanobacteriota</taxon>
        <taxon>Thermococci</taxon>
        <taxon>Thermococcales</taxon>
        <taxon>Thermococcaceae</taxon>
        <taxon>Thermococcus</taxon>
    </lineage>
</organism>
<evidence type="ECO:0000313" key="1">
    <source>
        <dbReference type="EMBL" id="CAD5243639.1"/>
    </source>
</evidence>
<gene>
    <name evidence="1" type="ORF">TIRI35C_0485</name>
</gene>
<dbReference type="KEGG" id="tcq:TIRI35C_0485"/>
<accession>A0A7G2D5W0</accession>
<protein>
    <submittedName>
        <fullName evidence="1">Uncharacterized protein</fullName>
    </submittedName>
</protein>
<keyword evidence="2" id="KW-1185">Reference proteome</keyword>
<reference evidence="1 2" key="1">
    <citation type="submission" date="2020-09" db="EMBL/GenBank/DDBJ databases">
        <authorList>
            <person name="Courtine D."/>
        </authorList>
    </citation>
    <scope>NUCLEOTIDE SEQUENCE [LARGE SCALE GENOMIC DNA]</scope>
    <source>
        <strain evidence="1 2">IRI35c</strain>
    </source>
</reference>
<dbReference type="EMBL" id="LR881183">
    <property type="protein sequence ID" value="CAD5243639.1"/>
    <property type="molecule type" value="Genomic_DNA"/>
</dbReference>
<name>A0A7G2D5W0_9EURY</name>
<evidence type="ECO:0000313" key="2">
    <source>
        <dbReference type="Proteomes" id="UP000516304"/>
    </source>
</evidence>
<dbReference type="AlphaFoldDB" id="A0A7G2D5W0"/>
<dbReference type="Proteomes" id="UP000516304">
    <property type="component" value="Chromosome TIRI35C"/>
</dbReference>
<sequence length="39" mass="4908">MTRMMWMAHLYGYMLEREMERRKRKSIPEELAYVETLRA</sequence>
<proteinExistence type="predicted"/>